<feature type="transmembrane region" description="Helical" evidence="1">
    <location>
        <begin position="342"/>
        <end position="361"/>
    </location>
</feature>
<protein>
    <recommendedName>
        <fullName evidence="5">Intimal thickness related receptor IRP domain-containing protein</fullName>
    </recommendedName>
</protein>
<feature type="transmembrane region" description="Helical" evidence="1">
    <location>
        <begin position="262"/>
        <end position="282"/>
    </location>
</feature>
<proteinExistence type="predicted"/>
<comment type="caution">
    <text evidence="3">The sequence shown here is derived from an EMBL/GenBank/DDBJ whole genome shotgun (WGS) entry which is preliminary data.</text>
</comment>
<reference evidence="3" key="2">
    <citation type="submission" date="2021-01" db="EMBL/GenBank/DDBJ databases">
        <authorList>
            <person name="Schikora-Tamarit M.A."/>
        </authorList>
    </citation>
    <scope>NUCLEOTIDE SEQUENCE</scope>
    <source>
        <strain evidence="3">CBS2887</strain>
    </source>
</reference>
<feature type="transmembrane region" description="Helical" evidence="1">
    <location>
        <begin position="303"/>
        <end position="322"/>
    </location>
</feature>
<feature type="transmembrane region" description="Helical" evidence="1">
    <location>
        <begin position="225"/>
        <end position="242"/>
    </location>
</feature>
<feature type="transmembrane region" description="Helical" evidence="1">
    <location>
        <begin position="176"/>
        <end position="204"/>
    </location>
</feature>
<evidence type="ECO:0000256" key="2">
    <source>
        <dbReference type="SAM" id="SignalP"/>
    </source>
</evidence>
<keyword evidence="1" id="KW-0472">Membrane</keyword>
<name>A0A9P8Q870_WICPI</name>
<evidence type="ECO:0008006" key="5">
    <source>
        <dbReference type="Google" id="ProtNLM"/>
    </source>
</evidence>
<keyword evidence="2" id="KW-0732">Signal</keyword>
<organism evidence="3 4">
    <name type="scientific">Wickerhamomyces pijperi</name>
    <name type="common">Yeast</name>
    <name type="synonym">Pichia pijperi</name>
    <dbReference type="NCBI Taxonomy" id="599730"/>
    <lineage>
        <taxon>Eukaryota</taxon>
        <taxon>Fungi</taxon>
        <taxon>Dikarya</taxon>
        <taxon>Ascomycota</taxon>
        <taxon>Saccharomycotina</taxon>
        <taxon>Saccharomycetes</taxon>
        <taxon>Phaffomycetales</taxon>
        <taxon>Wickerhamomycetaceae</taxon>
        <taxon>Wickerhamomyces</taxon>
    </lineage>
</organism>
<accession>A0A9P8Q870</accession>
<keyword evidence="1" id="KW-1133">Transmembrane helix</keyword>
<dbReference type="EMBL" id="JAEUBG010001585">
    <property type="protein sequence ID" value="KAH3686162.1"/>
    <property type="molecule type" value="Genomic_DNA"/>
</dbReference>
<evidence type="ECO:0000313" key="4">
    <source>
        <dbReference type="Proteomes" id="UP000774326"/>
    </source>
</evidence>
<dbReference type="Proteomes" id="UP000774326">
    <property type="component" value="Unassembled WGS sequence"/>
</dbReference>
<evidence type="ECO:0000256" key="1">
    <source>
        <dbReference type="SAM" id="Phobius"/>
    </source>
</evidence>
<sequence>MKLLTILAYYLLHVSAVNVCRFLDPSSKVQLETTKIEPSQDQSSQNLEKSLAFIYKYTDLVKLFNSEYKLDAQIKELESFDAQRFEIECTPVEGVTDRGYACQVTDLVTKRVKILYTGFIMDLIQLNFKTFDVPKRESAGLYCFSQSKDKAVTVHVEKPDNGIVRFLLHDSIILNIIFSAVMVQVFFTTSQLITFTVLVGGFALKSMVHSLISVNLCSQTMSKHVLFTGNLVVLYIVGKFNIPEQSNEVLQKTKININVTKVSWYALAIFQTLMVTFVSELIDNYEFEYQELGIIPREFIVSHWPSMALLAVCYAFTLQFLVRSLNGVKQILTVHPNIINLFFVLLFPALHLIIRCIFCFAQNQRPISVLDTLAVDLSTNWLIKGSESIALNLTIALVVIWNKTQESYLTVEKSDMESKAGM</sequence>
<feature type="chain" id="PRO_5040432584" description="Intimal thickness related receptor IRP domain-containing protein" evidence="2">
    <location>
        <begin position="17"/>
        <end position="422"/>
    </location>
</feature>
<feature type="signal peptide" evidence="2">
    <location>
        <begin position="1"/>
        <end position="16"/>
    </location>
</feature>
<keyword evidence="4" id="KW-1185">Reference proteome</keyword>
<keyword evidence="1" id="KW-0812">Transmembrane</keyword>
<dbReference type="AlphaFoldDB" id="A0A9P8Q870"/>
<reference evidence="3" key="1">
    <citation type="journal article" date="2021" name="Open Biol.">
        <title>Shared evolutionary footprints suggest mitochondrial oxidative damage underlies multiple complex I losses in fungi.</title>
        <authorList>
            <person name="Schikora-Tamarit M.A."/>
            <person name="Marcet-Houben M."/>
            <person name="Nosek J."/>
            <person name="Gabaldon T."/>
        </authorList>
    </citation>
    <scope>NUCLEOTIDE SEQUENCE</scope>
    <source>
        <strain evidence="3">CBS2887</strain>
    </source>
</reference>
<evidence type="ECO:0000313" key="3">
    <source>
        <dbReference type="EMBL" id="KAH3686162.1"/>
    </source>
</evidence>
<gene>
    <name evidence="3" type="ORF">WICPIJ_002871</name>
</gene>